<sequence>MNTPQVSITKITPPKPKPYVLRRPSLAKKLRLLHHVPLCVVHAATGYGKTMTVAAYLHDAKLDTSWYFLTEEDLQLSVFLYGLVESVRRVYPGFGKSIVSSLAMSTDEEREPERLAELFVREWHKLDPDHGHMIVLDDYPHMEPSSQVDTFVRKLAGKLPHQLKLIILSRYKFCWPELELWKARGECLAITAEDLIFSREDTEALFQDEYDVWLTAEEWERIDHVSRGWVLSLRFLGEKMSAGASVAESLRDLARLVHLLEAEVWLRLDEQLQLFLLKAAVLEEFEEEDCRQIIGEEGVGLLSHVYRLNLFIQVDSQGKHSFHPLFHRLLASKLASNRELYLQVNEAAALWYRRKGEEGKAFEHLQLAEKWDVLGEWLCHASERLLTEGKLDILYHWITLLPDAIKEDKHSLWFYQAEVERYRCHYIKAFGSYEHFLTLCRGKHDLAGQCRGLEGMARVHLDSVQGVRAETLLKQAIELLPPAEQGLEMAPRLFRLLAEIYTNRGDAKQAAEWYRRSQELEQMTEVELESRLLFRTGRLQSSIELLEQKSLVERNKHPKLTRSYRETSLLLSFVYALNGEWEKGWQAAETAIELGRAANSPFVEANGYVRKAHAALISQQLPAEEIRVLYEKGLVMMEELQSTRGKSETLLGLTLLHGREKSLDLALQYGKRGMQETEAMRDDWLNSLVRMAIGMAYAAYGKDQEALDMFRDCAERLSLCGDSYGVATCQLWLSFLAYRSKQWELFVPAVTQALSLMQSGEYLFLLQRPTMLTLQDVQQLMPVLIEAERRQVYSDYVSQLLNDLGLQNVTFHPGYTLRIQTLGQFRVWLGEQELSEKAWQRGTAKLLFQLLLTKRQHLLAREEIMNRLWADSDEESAIRDFKVALNALNKALEPNRAARAETFFIQRHGSSYGFNLASGYHIDVEEFERLVTLGMAQPDPAQGAILLEKGLSYYQGDYLPECRYDDWCVEERERLQVLFLRGAERVAKIRLEDNRLEGVIRWCEAILRVDDCWEEAYRLLMTAYYRLNNRAQAIRWYEKCVAKLQEQLGVAPMAATQETYQIIMTQ</sequence>
<dbReference type="EMBL" id="CP069127">
    <property type="protein sequence ID" value="QRG69609.1"/>
    <property type="molecule type" value="Genomic_DNA"/>
</dbReference>
<reference evidence="2 3" key="1">
    <citation type="submission" date="2021-01" db="EMBL/GenBank/DDBJ databases">
        <title>Identification of strong promoters based on the transcriptome of Brevibacillus choshinensis.</title>
        <authorList>
            <person name="Yao D."/>
            <person name="Zhang K."/>
            <person name="Wu J."/>
        </authorList>
    </citation>
    <scope>NUCLEOTIDE SEQUENCE [LARGE SCALE GENOMIC DNA]</scope>
    <source>
        <strain evidence="2 3">HPD31-SP3</strain>
    </source>
</reference>
<dbReference type="InterPro" id="IPR051677">
    <property type="entry name" value="AfsR-DnrI-RedD_regulator"/>
</dbReference>
<keyword evidence="3" id="KW-1185">Reference proteome</keyword>
<dbReference type="SUPFAM" id="SSF52540">
    <property type="entry name" value="P-loop containing nucleoside triphosphate hydrolases"/>
    <property type="match status" value="1"/>
</dbReference>
<dbReference type="SUPFAM" id="SSF48452">
    <property type="entry name" value="TPR-like"/>
    <property type="match status" value="3"/>
</dbReference>
<dbReference type="Gene3D" id="1.10.10.10">
    <property type="entry name" value="Winged helix-like DNA-binding domain superfamily/Winged helix DNA-binding domain"/>
    <property type="match status" value="1"/>
</dbReference>
<dbReference type="InterPro" id="IPR019734">
    <property type="entry name" value="TPR_rpt"/>
</dbReference>
<dbReference type="SMART" id="SM01043">
    <property type="entry name" value="BTAD"/>
    <property type="match status" value="1"/>
</dbReference>
<dbReference type="InterPro" id="IPR036388">
    <property type="entry name" value="WH-like_DNA-bd_sf"/>
</dbReference>
<dbReference type="PANTHER" id="PTHR35807:SF2">
    <property type="entry name" value="TRANSCRIPTIONAL ACTIVATOR DOMAIN"/>
    <property type="match status" value="1"/>
</dbReference>
<accession>A0ABX7FVP6</accession>
<gene>
    <name evidence="2" type="ORF">JNE38_11090</name>
</gene>
<dbReference type="InterPro" id="IPR027417">
    <property type="entry name" value="P-loop_NTPase"/>
</dbReference>
<protein>
    <submittedName>
        <fullName evidence="2">ATP-dependent transcriptional regulator</fullName>
    </submittedName>
</protein>
<organism evidence="2 3">
    <name type="scientific">Brevibacillus choshinensis</name>
    <dbReference type="NCBI Taxonomy" id="54911"/>
    <lineage>
        <taxon>Bacteria</taxon>
        <taxon>Bacillati</taxon>
        <taxon>Bacillota</taxon>
        <taxon>Bacilli</taxon>
        <taxon>Bacillales</taxon>
        <taxon>Paenibacillaceae</taxon>
        <taxon>Brevibacillus</taxon>
    </lineage>
</organism>
<dbReference type="PANTHER" id="PTHR35807">
    <property type="entry name" value="TRANSCRIPTIONAL REGULATOR REDD-RELATED"/>
    <property type="match status" value="1"/>
</dbReference>
<dbReference type="SMART" id="SM00028">
    <property type="entry name" value="TPR"/>
    <property type="match status" value="3"/>
</dbReference>
<dbReference type="InterPro" id="IPR005158">
    <property type="entry name" value="BTAD"/>
</dbReference>
<dbReference type="Pfam" id="PF03704">
    <property type="entry name" value="BTAD"/>
    <property type="match status" value="1"/>
</dbReference>
<evidence type="ECO:0000259" key="1">
    <source>
        <dbReference type="SMART" id="SM01043"/>
    </source>
</evidence>
<evidence type="ECO:0000313" key="3">
    <source>
        <dbReference type="Proteomes" id="UP000596248"/>
    </source>
</evidence>
<dbReference type="InterPro" id="IPR011990">
    <property type="entry name" value="TPR-like_helical_dom_sf"/>
</dbReference>
<name>A0ABX7FVP6_BRECH</name>
<dbReference type="Proteomes" id="UP000596248">
    <property type="component" value="Chromosome"/>
</dbReference>
<feature type="domain" description="Bacterial transcriptional activator" evidence="1">
    <location>
        <begin position="922"/>
        <end position="1064"/>
    </location>
</feature>
<dbReference type="Gene3D" id="1.25.40.10">
    <property type="entry name" value="Tetratricopeptide repeat domain"/>
    <property type="match status" value="3"/>
</dbReference>
<evidence type="ECO:0000313" key="2">
    <source>
        <dbReference type="EMBL" id="QRG69609.1"/>
    </source>
</evidence>
<dbReference type="RefSeq" id="WP_203356596.1">
    <property type="nucleotide sequence ID" value="NZ_CP069127.1"/>
</dbReference>
<dbReference type="Pfam" id="PF25873">
    <property type="entry name" value="WHD_MalT"/>
    <property type="match status" value="1"/>
</dbReference>
<dbReference type="InterPro" id="IPR059106">
    <property type="entry name" value="WHD_MalT"/>
</dbReference>
<proteinExistence type="predicted"/>